<dbReference type="EMBL" id="DTGR01000214">
    <property type="protein sequence ID" value="HHS30790.1"/>
    <property type="molecule type" value="Genomic_DNA"/>
</dbReference>
<gene>
    <name evidence="1" type="ORF">ENV52_13950</name>
</gene>
<accession>A0A7V6A609</accession>
<evidence type="ECO:0000313" key="1">
    <source>
        <dbReference type="EMBL" id="HHS30790.1"/>
    </source>
</evidence>
<name>A0A7V6A609_9BACT</name>
<protein>
    <submittedName>
        <fullName evidence="1">Copper transporter family protein</fullName>
    </submittedName>
</protein>
<organism evidence="1">
    <name type="scientific">Desulfobacca acetoxidans</name>
    <dbReference type="NCBI Taxonomy" id="60893"/>
    <lineage>
        <taxon>Bacteria</taxon>
        <taxon>Pseudomonadati</taxon>
        <taxon>Thermodesulfobacteriota</taxon>
        <taxon>Desulfobaccia</taxon>
        <taxon>Desulfobaccales</taxon>
        <taxon>Desulfobaccaceae</taxon>
        <taxon>Desulfobacca</taxon>
    </lineage>
</organism>
<dbReference type="AlphaFoldDB" id="A0A7V6A609"/>
<dbReference type="GO" id="GO:0044780">
    <property type="term" value="P:bacterial-type flagellum assembly"/>
    <property type="evidence" value="ECO:0007669"/>
    <property type="project" value="InterPro"/>
</dbReference>
<sequence>MKDNPLSLKKPACPPEISLYEGLLECLEQEWHALITSREEAILALAARKEHILGELLRLRDQKTSAPGGPDQELLNRLKRQAANAQARNHRLIVTALETIQDFLGYLHSAPPGIYQAAGKVELTPGNSFFHRQA</sequence>
<dbReference type="SUPFAM" id="SSF140566">
    <property type="entry name" value="FlgN-like"/>
    <property type="match status" value="1"/>
</dbReference>
<proteinExistence type="predicted"/>
<dbReference type="InterPro" id="IPR036679">
    <property type="entry name" value="FlgN-like_sf"/>
</dbReference>
<reference evidence="1" key="1">
    <citation type="journal article" date="2020" name="mSystems">
        <title>Genome- and Community-Level Interaction Insights into Carbon Utilization and Element Cycling Functions of Hydrothermarchaeota in Hydrothermal Sediment.</title>
        <authorList>
            <person name="Zhou Z."/>
            <person name="Liu Y."/>
            <person name="Xu W."/>
            <person name="Pan J."/>
            <person name="Luo Z.H."/>
            <person name="Li M."/>
        </authorList>
    </citation>
    <scope>NUCLEOTIDE SEQUENCE [LARGE SCALE GENOMIC DNA]</scope>
    <source>
        <strain evidence="1">SpSt-767</strain>
    </source>
</reference>
<dbReference type="Gene3D" id="1.20.58.300">
    <property type="entry name" value="FlgN-like"/>
    <property type="match status" value="1"/>
</dbReference>
<comment type="caution">
    <text evidence="1">The sequence shown here is derived from an EMBL/GenBank/DDBJ whole genome shotgun (WGS) entry which is preliminary data.</text>
</comment>